<gene>
    <name evidence="1" type="ORF">SLS58_011362</name>
</gene>
<sequence length="267" mass="30459">MIPGEINIKTPEPYYSGLAYLETLLTWPTLTNLTLHNMNTIDGVFNDDTGATSKLRTLRLFSSSIDPTSLHKLMSAMENLQELVIHSMTSHEVYEWEWDSSAYDEALEPVSTTLKVLSLVKEQGQPCERPLRLKDMTALEYVSADIDMWFGYDFVTYTVSRETVFQEMLPPNLKTMRIGGWKGGYGAMGLNRRYDEDDIKAYILKTMVYCLGKFAPAMEHVEFEKDWHIGKEGIVNLPEEFRRFRSSVEAHGISVSMTDGDNALSRL</sequence>
<name>A0ABR3SYX9_9PEZI</name>
<accession>A0ABR3SYX9</accession>
<dbReference type="SUPFAM" id="SSF52047">
    <property type="entry name" value="RNI-like"/>
    <property type="match status" value="1"/>
</dbReference>
<protein>
    <submittedName>
        <fullName evidence="1">Uncharacterized protein</fullName>
    </submittedName>
</protein>
<evidence type="ECO:0000313" key="2">
    <source>
        <dbReference type="Proteomes" id="UP001521184"/>
    </source>
</evidence>
<dbReference type="Proteomes" id="UP001521184">
    <property type="component" value="Unassembled WGS sequence"/>
</dbReference>
<proteinExistence type="predicted"/>
<comment type="caution">
    <text evidence="1">The sequence shown here is derived from an EMBL/GenBank/DDBJ whole genome shotgun (WGS) entry which is preliminary data.</text>
</comment>
<evidence type="ECO:0000313" key="1">
    <source>
        <dbReference type="EMBL" id="KAL1632545.1"/>
    </source>
</evidence>
<keyword evidence="2" id="KW-1185">Reference proteome</keyword>
<organism evidence="1 2">
    <name type="scientific">Diplodia intermedia</name>
    <dbReference type="NCBI Taxonomy" id="856260"/>
    <lineage>
        <taxon>Eukaryota</taxon>
        <taxon>Fungi</taxon>
        <taxon>Dikarya</taxon>
        <taxon>Ascomycota</taxon>
        <taxon>Pezizomycotina</taxon>
        <taxon>Dothideomycetes</taxon>
        <taxon>Dothideomycetes incertae sedis</taxon>
        <taxon>Botryosphaeriales</taxon>
        <taxon>Botryosphaeriaceae</taxon>
        <taxon>Diplodia</taxon>
    </lineage>
</organism>
<reference evidence="1 2" key="1">
    <citation type="journal article" date="2023" name="Plant Dis.">
        <title>First Report of Diplodia intermedia Causing Canker and Dieback Diseases on Apple Trees in Canada.</title>
        <authorList>
            <person name="Ellouze W."/>
            <person name="Ilyukhin E."/>
            <person name="Sulman M."/>
            <person name="Ali S."/>
        </authorList>
    </citation>
    <scope>NUCLEOTIDE SEQUENCE [LARGE SCALE GENOMIC DNA]</scope>
    <source>
        <strain evidence="1 2">M45-28</strain>
    </source>
</reference>
<dbReference type="EMBL" id="JAKEKT020000196">
    <property type="protein sequence ID" value="KAL1632545.1"/>
    <property type="molecule type" value="Genomic_DNA"/>
</dbReference>